<protein>
    <submittedName>
        <fullName evidence="2">Uncharacterized protein</fullName>
    </submittedName>
</protein>
<evidence type="ECO:0000313" key="3">
    <source>
        <dbReference type="Proteomes" id="UP000029981"/>
    </source>
</evidence>
<organism evidence="2 3">
    <name type="scientific">Cucumis sativus</name>
    <name type="common">Cucumber</name>
    <dbReference type="NCBI Taxonomy" id="3659"/>
    <lineage>
        <taxon>Eukaryota</taxon>
        <taxon>Viridiplantae</taxon>
        <taxon>Streptophyta</taxon>
        <taxon>Embryophyta</taxon>
        <taxon>Tracheophyta</taxon>
        <taxon>Spermatophyta</taxon>
        <taxon>Magnoliopsida</taxon>
        <taxon>eudicotyledons</taxon>
        <taxon>Gunneridae</taxon>
        <taxon>Pentapetalae</taxon>
        <taxon>rosids</taxon>
        <taxon>fabids</taxon>
        <taxon>Cucurbitales</taxon>
        <taxon>Cucurbitaceae</taxon>
        <taxon>Benincaseae</taxon>
        <taxon>Cucumis</taxon>
    </lineage>
</organism>
<dbReference type="AlphaFoldDB" id="A0A0A0L2C3"/>
<dbReference type="EMBL" id="CM002924">
    <property type="protein sequence ID" value="KGN56100.1"/>
    <property type="molecule type" value="Genomic_DNA"/>
</dbReference>
<accession>A0A0A0L2C3</accession>
<feature type="compositionally biased region" description="Polar residues" evidence="1">
    <location>
        <begin position="40"/>
        <end position="49"/>
    </location>
</feature>
<keyword evidence="3" id="KW-1185">Reference proteome</keyword>
<proteinExistence type="predicted"/>
<dbReference type="Proteomes" id="UP000029981">
    <property type="component" value="Chromosome 3"/>
</dbReference>
<name>A0A0A0L2C3_CUCSA</name>
<sequence>MAILGEKWGSTRVTTRGRSASKGRKGGGGRARTAEGFNGGTQTTGSRSNLISGIGEGIWSVDGMRRIIEKRGGIGKGKIGFSFRATEGYGSVVVSTGGVFCGIEGA</sequence>
<gene>
    <name evidence="2" type="ORF">Csa_3G073905</name>
</gene>
<reference evidence="2 3" key="1">
    <citation type="journal article" date="2009" name="Nat. Genet.">
        <title>The genome of the cucumber, Cucumis sativus L.</title>
        <authorList>
            <person name="Huang S."/>
            <person name="Li R."/>
            <person name="Zhang Z."/>
            <person name="Li L."/>
            <person name="Gu X."/>
            <person name="Fan W."/>
            <person name="Lucas W.J."/>
            <person name="Wang X."/>
            <person name="Xie B."/>
            <person name="Ni P."/>
            <person name="Ren Y."/>
            <person name="Zhu H."/>
            <person name="Li J."/>
            <person name="Lin K."/>
            <person name="Jin W."/>
            <person name="Fei Z."/>
            <person name="Li G."/>
            <person name="Staub J."/>
            <person name="Kilian A."/>
            <person name="van der Vossen E.A."/>
            <person name="Wu Y."/>
            <person name="Guo J."/>
            <person name="He J."/>
            <person name="Jia Z."/>
            <person name="Ren Y."/>
            <person name="Tian G."/>
            <person name="Lu Y."/>
            <person name="Ruan J."/>
            <person name="Qian W."/>
            <person name="Wang M."/>
            <person name="Huang Q."/>
            <person name="Li B."/>
            <person name="Xuan Z."/>
            <person name="Cao J."/>
            <person name="Asan"/>
            <person name="Wu Z."/>
            <person name="Zhang J."/>
            <person name="Cai Q."/>
            <person name="Bai Y."/>
            <person name="Zhao B."/>
            <person name="Han Y."/>
            <person name="Li Y."/>
            <person name="Li X."/>
            <person name="Wang S."/>
            <person name="Shi Q."/>
            <person name="Liu S."/>
            <person name="Cho W.K."/>
            <person name="Kim J.Y."/>
            <person name="Xu Y."/>
            <person name="Heller-Uszynska K."/>
            <person name="Miao H."/>
            <person name="Cheng Z."/>
            <person name="Zhang S."/>
            <person name="Wu J."/>
            <person name="Yang Y."/>
            <person name="Kang H."/>
            <person name="Li M."/>
            <person name="Liang H."/>
            <person name="Ren X."/>
            <person name="Shi Z."/>
            <person name="Wen M."/>
            <person name="Jian M."/>
            <person name="Yang H."/>
            <person name="Zhang G."/>
            <person name="Yang Z."/>
            <person name="Chen R."/>
            <person name="Liu S."/>
            <person name="Li J."/>
            <person name="Ma L."/>
            <person name="Liu H."/>
            <person name="Zhou Y."/>
            <person name="Zhao J."/>
            <person name="Fang X."/>
            <person name="Li G."/>
            <person name="Fang L."/>
            <person name="Li Y."/>
            <person name="Liu D."/>
            <person name="Zheng H."/>
            <person name="Zhang Y."/>
            <person name="Qin N."/>
            <person name="Li Z."/>
            <person name="Yang G."/>
            <person name="Yang S."/>
            <person name="Bolund L."/>
            <person name="Kristiansen K."/>
            <person name="Zheng H."/>
            <person name="Li S."/>
            <person name="Zhang X."/>
            <person name="Yang H."/>
            <person name="Wang J."/>
            <person name="Sun R."/>
            <person name="Zhang B."/>
            <person name="Jiang S."/>
            <person name="Wang J."/>
            <person name="Du Y."/>
            <person name="Li S."/>
        </authorList>
    </citation>
    <scope>NUCLEOTIDE SEQUENCE [LARGE SCALE GENOMIC DNA]</scope>
    <source>
        <strain evidence="3">cv. 9930</strain>
    </source>
</reference>
<reference evidence="2 3" key="2">
    <citation type="journal article" date="2009" name="PLoS ONE">
        <title>An integrated genetic and cytogenetic map of the cucumber genome.</title>
        <authorList>
            <person name="Ren Y."/>
            <person name="Zhang Z."/>
            <person name="Liu J."/>
            <person name="Staub J.E."/>
            <person name="Han Y."/>
            <person name="Cheng Z."/>
            <person name="Li X."/>
            <person name="Lu J."/>
            <person name="Miao H."/>
            <person name="Kang H."/>
            <person name="Xie B."/>
            <person name="Gu X."/>
            <person name="Wang X."/>
            <person name="Du Y."/>
            <person name="Jin W."/>
            <person name="Huang S."/>
        </authorList>
    </citation>
    <scope>NUCLEOTIDE SEQUENCE [LARGE SCALE GENOMIC DNA]</scope>
    <source>
        <strain evidence="3">cv. 9930</strain>
    </source>
</reference>
<evidence type="ECO:0000313" key="2">
    <source>
        <dbReference type="EMBL" id="KGN56100.1"/>
    </source>
</evidence>
<feature type="region of interest" description="Disordered" evidence="1">
    <location>
        <begin position="1"/>
        <end position="49"/>
    </location>
</feature>
<dbReference type="Gramene" id="KGN56100">
    <property type="protein sequence ID" value="KGN56100"/>
    <property type="gene ID" value="Csa_3G073905"/>
</dbReference>
<reference evidence="2 3" key="4">
    <citation type="journal article" date="2011" name="BMC Genomics">
        <title>RNA-Seq improves annotation of protein-coding genes in the cucumber genome.</title>
        <authorList>
            <person name="Li Z."/>
            <person name="Zhang Z."/>
            <person name="Yan P."/>
            <person name="Huang S."/>
            <person name="Fei Z."/>
            <person name="Lin K."/>
        </authorList>
    </citation>
    <scope>NUCLEOTIDE SEQUENCE [LARGE SCALE GENOMIC DNA]</scope>
    <source>
        <strain evidence="3">cv. 9930</strain>
    </source>
</reference>
<reference evidence="2 3" key="3">
    <citation type="journal article" date="2010" name="BMC Genomics">
        <title>Transcriptome sequencing and comparative analysis of cucumber flowers with different sex types.</title>
        <authorList>
            <person name="Guo S."/>
            <person name="Zheng Y."/>
            <person name="Joung J.G."/>
            <person name="Liu S."/>
            <person name="Zhang Z."/>
            <person name="Crasta O.R."/>
            <person name="Sobral B.W."/>
            <person name="Xu Y."/>
            <person name="Huang S."/>
            <person name="Fei Z."/>
        </authorList>
    </citation>
    <scope>NUCLEOTIDE SEQUENCE [LARGE SCALE GENOMIC DNA]</scope>
    <source>
        <strain evidence="3">cv. 9930</strain>
    </source>
</reference>
<evidence type="ECO:0000256" key="1">
    <source>
        <dbReference type="SAM" id="MobiDB-lite"/>
    </source>
</evidence>